<keyword evidence="3" id="KW-1185">Reference proteome</keyword>
<dbReference type="PANTHER" id="PTHR43190:SF3">
    <property type="entry name" value="N-ACETYL-D-GLUCOSAMINE KINASE"/>
    <property type="match status" value="1"/>
</dbReference>
<dbReference type="PANTHER" id="PTHR43190">
    <property type="entry name" value="N-ACETYL-D-GLUCOSAMINE KINASE"/>
    <property type="match status" value="1"/>
</dbReference>
<protein>
    <submittedName>
        <fullName evidence="2">N-acetylglucosamine kinase-like BadF-type ATPase</fullName>
    </submittedName>
</protein>
<gene>
    <name evidence="2" type="ORF">FHS44_007102</name>
</gene>
<dbReference type="InterPro" id="IPR043129">
    <property type="entry name" value="ATPase_NBD"/>
</dbReference>
<evidence type="ECO:0000313" key="2">
    <source>
        <dbReference type="EMBL" id="MBB4919958.1"/>
    </source>
</evidence>
<proteinExistence type="predicted"/>
<keyword evidence="2" id="KW-0418">Kinase</keyword>
<name>A0A7W7QUW0_9ACTN</name>
<evidence type="ECO:0000313" key="3">
    <source>
        <dbReference type="Proteomes" id="UP000552644"/>
    </source>
</evidence>
<dbReference type="GO" id="GO:0016301">
    <property type="term" value="F:kinase activity"/>
    <property type="evidence" value="ECO:0007669"/>
    <property type="project" value="UniProtKB-KW"/>
</dbReference>
<dbReference type="InterPro" id="IPR052519">
    <property type="entry name" value="Euk-type_GlcNAc_Kinase"/>
</dbReference>
<feature type="domain" description="ATPase BadF/BadG/BcrA/BcrD type" evidence="1">
    <location>
        <begin position="6"/>
        <end position="300"/>
    </location>
</feature>
<dbReference type="Gene3D" id="3.30.420.40">
    <property type="match status" value="2"/>
</dbReference>
<dbReference type="InterPro" id="IPR002731">
    <property type="entry name" value="ATPase_BadF"/>
</dbReference>
<comment type="caution">
    <text evidence="2">The sequence shown here is derived from an EMBL/GenBank/DDBJ whole genome shotgun (WGS) entry which is preliminary data.</text>
</comment>
<dbReference type="EMBL" id="JACHJP010000011">
    <property type="protein sequence ID" value="MBB4919958.1"/>
    <property type="molecule type" value="Genomic_DNA"/>
</dbReference>
<dbReference type="Pfam" id="PF01869">
    <property type="entry name" value="BcrAD_BadFG"/>
    <property type="match status" value="1"/>
</dbReference>
<keyword evidence="2" id="KW-0808">Transferase</keyword>
<dbReference type="SUPFAM" id="SSF53067">
    <property type="entry name" value="Actin-like ATPase domain"/>
    <property type="match status" value="2"/>
</dbReference>
<organism evidence="2 3">
    <name type="scientific">Streptosporangium saharense</name>
    <dbReference type="NCBI Taxonomy" id="1706840"/>
    <lineage>
        <taxon>Bacteria</taxon>
        <taxon>Bacillati</taxon>
        <taxon>Actinomycetota</taxon>
        <taxon>Actinomycetes</taxon>
        <taxon>Streptosporangiales</taxon>
        <taxon>Streptosporangiaceae</taxon>
        <taxon>Streptosporangium</taxon>
    </lineage>
</organism>
<sequence>MTALVVGLDGGGTGTRCVVATLSGEITGRGYGGAANALSSPDPALSLGTALRTALDGLDPARVVGGVLALAGARSAPERATAVADSAWRAVGLAGRPRVVPDTLAAFAGATGEPSGTVLVAGTGATAVRIEDRRVTRWADGYGWLLGDEGSGTWIGLRAVRAVLACLDGRAGPTALREAVLGRVSRDSTPVEAGTGGTPVRVLKDGVSAGAVKGGVSAGTGAGGMPVRAARDGMSVGAAGGDVSIGWLVGVVEAGVAREGPGWLARLAPVVEDAARAGDATASGILDKAAFRLTETVLALGPGAGPLVVAGSLLTGPTLLAGRVRALLPGPVLTTRDGAAGAAALALRTLSPGTAEAAHLRLLTEGPPAGRTTEETA</sequence>
<dbReference type="RefSeq" id="WP_184723112.1">
    <property type="nucleotide sequence ID" value="NZ_JACHJP010000011.1"/>
</dbReference>
<evidence type="ECO:0000259" key="1">
    <source>
        <dbReference type="Pfam" id="PF01869"/>
    </source>
</evidence>
<accession>A0A7W7QUW0</accession>
<dbReference type="Proteomes" id="UP000552644">
    <property type="component" value="Unassembled WGS sequence"/>
</dbReference>
<dbReference type="AlphaFoldDB" id="A0A7W7QUW0"/>
<reference evidence="2 3" key="1">
    <citation type="submission" date="2020-08" db="EMBL/GenBank/DDBJ databases">
        <title>Genomic Encyclopedia of Type Strains, Phase III (KMG-III): the genomes of soil and plant-associated and newly described type strains.</title>
        <authorList>
            <person name="Whitman W."/>
        </authorList>
    </citation>
    <scope>NUCLEOTIDE SEQUENCE [LARGE SCALE GENOMIC DNA]</scope>
    <source>
        <strain evidence="2 3">CECT 8840</strain>
    </source>
</reference>